<feature type="compositionally biased region" description="Basic and acidic residues" evidence="1">
    <location>
        <begin position="12"/>
        <end position="22"/>
    </location>
</feature>
<keyword evidence="3" id="KW-1185">Reference proteome</keyword>
<sequence>MDSHRGKTVINSRRDKEQLRDDSDTESSSDPTEKMAPTSSNSEGPEMRSVEKDVSFIEPSFGNEYGEMPDIDKEARRQLGEMDLMGNGSKGTPQADMFHQDFMNVGIDIPDEDREMEKEMKKQTLEKSWVGAVDMGQGVLKVNLKEDGLSSDILTNRAIDDLDCMGFGQKPMDKSGIGKSVWAKKIDNKVNAHISGNEKTDPAHLNLQDKALSTMDQRKRDRALKKFKSRGNDLDYSNLSGRSLSDSDLAARWVAATKEAKKTLKLGKKFGVQVVRDEQDVVKELTSLEIK</sequence>
<accession>A0ABR2EEC6</accession>
<organism evidence="2 3">
    <name type="scientific">Hibiscus sabdariffa</name>
    <name type="common">roselle</name>
    <dbReference type="NCBI Taxonomy" id="183260"/>
    <lineage>
        <taxon>Eukaryota</taxon>
        <taxon>Viridiplantae</taxon>
        <taxon>Streptophyta</taxon>
        <taxon>Embryophyta</taxon>
        <taxon>Tracheophyta</taxon>
        <taxon>Spermatophyta</taxon>
        <taxon>Magnoliopsida</taxon>
        <taxon>eudicotyledons</taxon>
        <taxon>Gunneridae</taxon>
        <taxon>Pentapetalae</taxon>
        <taxon>rosids</taxon>
        <taxon>malvids</taxon>
        <taxon>Malvales</taxon>
        <taxon>Malvaceae</taxon>
        <taxon>Malvoideae</taxon>
        <taxon>Hibiscus</taxon>
    </lineage>
</organism>
<dbReference type="EMBL" id="JBBPBM010000016">
    <property type="protein sequence ID" value="KAK8557906.1"/>
    <property type="molecule type" value="Genomic_DNA"/>
</dbReference>
<feature type="compositionally biased region" description="Basic and acidic residues" evidence="1">
    <location>
        <begin position="70"/>
        <end position="80"/>
    </location>
</feature>
<proteinExistence type="predicted"/>
<comment type="caution">
    <text evidence="2">The sequence shown here is derived from an EMBL/GenBank/DDBJ whole genome shotgun (WGS) entry which is preliminary data.</text>
</comment>
<name>A0ABR2EEC6_9ROSI</name>
<evidence type="ECO:0000313" key="2">
    <source>
        <dbReference type="EMBL" id="KAK8557906.1"/>
    </source>
</evidence>
<reference evidence="2 3" key="1">
    <citation type="journal article" date="2024" name="G3 (Bethesda)">
        <title>Genome assembly of Hibiscus sabdariffa L. provides insights into metabolisms of medicinal natural products.</title>
        <authorList>
            <person name="Kim T."/>
        </authorList>
    </citation>
    <scope>NUCLEOTIDE SEQUENCE [LARGE SCALE GENOMIC DNA]</scope>
    <source>
        <strain evidence="2">TK-2024</strain>
        <tissue evidence="2">Old leaves</tissue>
    </source>
</reference>
<feature type="compositionally biased region" description="Basic and acidic residues" evidence="1">
    <location>
        <begin position="45"/>
        <end position="55"/>
    </location>
</feature>
<evidence type="ECO:0000313" key="3">
    <source>
        <dbReference type="Proteomes" id="UP001472677"/>
    </source>
</evidence>
<protein>
    <submittedName>
        <fullName evidence="2">Uncharacterized protein</fullName>
    </submittedName>
</protein>
<gene>
    <name evidence="2" type="ORF">V6N12_010129</name>
</gene>
<evidence type="ECO:0000256" key="1">
    <source>
        <dbReference type="SAM" id="MobiDB-lite"/>
    </source>
</evidence>
<feature type="region of interest" description="Disordered" evidence="1">
    <location>
        <begin position="1"/>
        <end position="80"/>
    </location>
</feature>
<dbReference type="Proteomes" id="UP001472677">
    <property type="component" value="Unassembled WGS sequence"/>
</dbReference>